<evidence type="ECO:0008006" key="13">
    <source>
        <dbReference type="Google" id="ProtNLM"/>
    </source>
</evidence>
<keyword evidence="3" id="KW-0479">Metal-binding</keyword>
<keyword evidence="6" id="KW-0456">Lyase</keyword>
<sequence length="736" mass="83924">MSTHAIPIPEDVVKASGRRLCKFPAMISRHHHLCLGASANLKEEFRSLTQANININTVATVPRLGLVHAVAITTPECLPERLPILTRFADFTVLNDDYYDIAGSENITKYNESLLELLDPSHDSQNGNTRNTPELLRIKQFQADLLLEMYEVDRESTAEVMDMYSRLLGDLTCPPTDIWTLEEYLPFREKNAGIRLYEEVACFGIGIHLTKQEKQRLSPIVDPMCHCASLLNDYYSWPKELKFHLENEGSPKPFNAVYILMKQYHCSESEALQRLQQAFVDHQDIHFRLLHKLERDEGPLPETHQKYITAAQHAASGPEFWYLYCSRYPSKQDLGQPECVLDGDVLKYVTAVNEPLGREPVHNVPELHSATGLDNLPTAKEEIGHQGHISYDKDHDDIPPEYKFQHQGKPGKPPHTSHSSDVVTRGVGTSSDETVLAPYQYISSLPSKKIRNTFIEALSFWMEIPPSALASINTIIGMLHHLSLMLDDIEDNSELRRGQPATHVLFGEAQTINSAKYVFVNAFAELQHLQSPAAPNIFIGKSKTQEVQNLHRGQALDLHWKYHRHYPTVEEYLMMVDNKTGALFRLCVRLVQAESNTSSNSQEINSDQFITQLGRFFQIRDDYKNLTSEEYTNQKGFCEDLDEGKISLPLIYCMRKADTGQQEALKSILQRRANGPLPIEVKRFILKQMKDTGALESTLSLLRAIHTDLIRELHSLEKQFESRNQMLELMARKLWV</sequence>
<comment type="similarity">
    <text evidence="8">In the C-terminal section; belongs to the FPP/GGPP synthase family.</text>
</comment>
<dbReference type="PROSITE" id="PS00444">
    <property type="entry name" value="POLYPRENYL_SYNTHASE_2"/>
    <property type="match status" value="1"/>
</dbReference>
<dbReference type="GO" id="GO:0016829">
    <property type="term" value="F:lyase activity"/>
    <property type="evidence" value="ECO:0007669"/>
    <property type="project" value="UniProtKB-KW"/>
</dbReference>
<comment type="caution">
    <text evidence="11">The sequence shown here is derived from an EMBL/GenBank/DDBJ whole genome shotgun (WGS) entry which is preliminary data.</text>
</comment>
<feature type="compositionally biased region" description="Basic and acidic residues" evidence="10">
    <location>
        <begin position="389"/>
        <end position="404"/>
    </location>
</feature>
<dbReference type="Pfam" id="PF19086">
    <property type="entry name" value="Terpene_syn_C_2"/>
    <property type="match status" value="1"/>
</dbReference>
<comment type="similarity">
    <text evidence="9">In the N-terminal section; belongs to the terpene synthase family.</text>
</comment>
<evidence type="ECO:0000256" key="9">
    <source>
        <dbReference type="ARBA" id="ARBA00038372"/>
    </source>
</evidence>
<dbReference type="SUPFAM" id="SSF48576">
    <property type="entry name" value="Terpenoid synthases"/>
    <property type="match status" value="2"/>
</dbReference>
<evidence type="ECO:0000256" key="6">
    <source>
        <dbReference type="ARBA" id="ARBA00023239"/>
    </source>
</evidence>
<dbReference type="GO" id="GO:0008299">
    <property type="term" value="P:isoprenoid biosynthetic process"/>
    <property type="evidence" value="ECO:0007669"/>
    <property type="project" value="UniProtKB-KW"/>
</dbReference>
<dbReference type="Pfam" id="PF00348">
    <property type="entry name" value="polyprenyl_synt"/>
    <property type="match status" value="1"/>
</dbReference>
<comment type="pathway">
    <text evidence="1">Secondary metabolite biosynthesis; terpenoid biosynthesis.</text>
</comment>
<dbReference type="CDD" id="cd00685">
    <property type="entry name" value="Trans_IPPS_HT"/>
    <property type="match status" value="1"/>
</dbReference>
<keyword evidence="4" id="KW-0460">Magnesium</keyword>
<evidence type="ECO:0000256" key="10">
    <source>
        <dbReference type="SAM" id="MobiDB-lite"/>
    </source>
</evidence>
<accession>A0AAD4CXD9</accession>
<dbReference type="InterPro" id="IPR008949">
    <property type="entry name" value="Isoprenoid_synthase_dom_sf"/>
</dbReference>
<feature type="region of interest" description="Disordered" evidence="10">
    <location>
        <begin position="389"/>
        <end position="426"/>
    </location>
</feature>
<evidence type="ECO:0000313" key="11">
    <source>
        <dbReference type="EMBL" id="KAF9894216.1"/>
    </source>
</evidence>
<protein>
    <recommendedName>
        <fullName evidence="13">Geranylgeranyl pyrophosphate synthase</fullName>
    </recommendedName>
</protein>
<keyword evidence="2" id="KW-0808">Transferase</keyword>
<dbReference type="PROSITE" id="PS00723">
    <property type="entry name" value="POLYPRENYL_SYNTHASE_1"/>
    <property type="match status" value="1"/>
</dbReference>
<evidence type="ECO:0000256" key="8">
    <source>
        <dbReference type="ARBA" id="ARBA00038363"/>
    </source>
</evidence>
<dbReference type="Gene3D" id="1.10.600.10">
    <property type="entry name" value="Farnesyl Diphosphate Synthase"/>
    <property type="match status" value="2"/>
</dbReference>
<keyword evidence="12" id="KW-1185">Reference proteome</keyword>
<evidence type="ECO:0000313" key="12">
    <source>
        <dbReference type="Proteomes" id="UP001194746"/>
    </source>
</evidence>
<keyword evidence="5" id="KW-0414">Isoprene biosynthesis</keyword>
<dbReference type="GO" id="GO:0004659">
    <property type="term" value="F:prenyltransferase activity"/>
    <property type="evidence" value="ECO:0007669"/>
    <property type="project" value="InterPro"/>
</dbReference>
<dbReference type="PANTHER" id="PTHR12001:SF72">
    <property type="entry name" value="THIJ_PFPI FAMILY PROTEIN (AFU_ORTHOLOGUE AFUA_3G01210)-RELATED"/>
    <property type="match status" value="1"/>
</dbReference>
<dbReference type="InterPro" id="IPR000092">
    <property type="entry name" value="Polyprenyl_synt"/>
</dbReference>
<feature type="compositionally biased region" description="Polar residues" evidence="10">
    <location>
        <begin position="416"/>
        <end position="426"/>
    </location>
</feature>
<proteinExistence type="inferred from homology"/>
<gene>
    <name evidence="11" type="ORF">FE257_007718</name>
</gene>
<dbReference type="PANTHER" id="PTHR12001">
    <property type="entry name" value="GERANYLGERANYL PYROPHOSPHATE SYNTHASE"/>
    <property type="match status" value="1"/>
</dbReference>
<reference evidence="11" key="2">
    <citation type="submission" date="2020-02" db="EMBL/GenBank/DDBJ databases">
        <authorList>
            <person name="Gilchrist C.L.M."/>
            <person name="Chooi Y.-H."/>
        </authorList>
    </citation>
    <scope>NUCLEOTIDE SEQUENCE</scope>
    <source>
        <strain evidence="11">MST-FP2251</strain>
    </source>
</reference>
<evidence type="ECO:0000256" key="3">
    <source>
        <dbReference type="ARBA" id="ARBA00022723"/>
    </source>
</evidence>
<dbReference type="SFLD" id="SFLDS00005">
    <property type="entry name" value="Isoprenoid_Synthase_Type_I"/>
    <property type="match status" value="1"/>
</dbReference>
<organism evidence="11 12">
    <name type="scientific">Aspergillus nanangensis</name>
    <dbReference type="NCBI Taxonomy" id="2582783"/>
    <lineage>
        <taxon>Eukaryota</taxon>
        <taxon>Fungi</taxon>
        <taxon>Dikarya</taxon>
        <taxon>Ascomycota</taxon>
        <taxon>Pezizomycotina</taxon>
        <taxon>Eurotiomycetes</taxon>
        <taxon>Eurotiomycetidae</taxon>
        <taxon>Eurotiales</taxon>
        <taxon>Aspergillaceae</taxon>
        <taxon>Aspergillus</taxon>
        <taxon>Aspergillus subgen. Circumdati</taxon>
    </lineage>
</organism>
<evidence type="ECO:0000256" key="7">
    <source>
        <dbReference type="ARBA" id="ARBA00023268"/>
    </source>
</evidence>
<reference evidence="11" key="1">
    <citation type="journal article" date="2019" name="Beilstein J. Org. Chem.">
        <title>Nanangenines: drimane sesquiterpenoids as the dominant metabolite cohort of a novel Australian fungus, Aspergillus nanangensis.</title>
        <authorList>
            <person name="Lacey H.J."/>
            <person name="Gilchrist C.L.M."/>
            <person name="Crombie A."/>
            <person name="Kalaitzis J.A."/>
            <person name="Vuong D."/>
            <person name="Rutledge P.J."/>
            <person name="Turner P."/>
            <person name="Pitt J.I."/>
            <person name="Lacey E."/>
            <person name="Chooi Y.H."/>
            <person name="Piggott A.M."/>
        </authorList>
    </citation>
    <scope>NUCLEOTIDE SEQUENCE</scope>
    <source>
        <strain evidence="11">MST-FP2251</strain>
    </source>
</reference>
<dbReference type="GO" id="GO:0046872">
    <property type="term" value="F:metal ion binding"/>
    <property type="evidence" value="ECO:0007669"/>
    <property type="project" value="UniProtKB-KW"/>
</dbReference>
<dbReference type="Proteomes" id="UP001194746">
    <property type="component" value="Unassembled WGS sequence"/>
</dbReference>
<evidence type="ECO:0000256" key="2">
    <source>
        <dbReference type="ARBA" id="ARBA00022679"/>
    </source>
</evidence>
<dbReference type="GO" id="GO:0043386">
    <property type="term" value="P:mycotoxin biosynthetic process"/>
    <property type="evidence" value="ECO:0007669"/>
    <property type="project" value="UniProtKB-ARBA"/>
</dbReference>
<dbReference type="EMBL" id="VCAU01000004">
    <property type="protein sequence ID" value="KAF9894216.1"/>
    <property type="molecule type" value="Genomic_DNA"/>
</dbReference>
<dbReference type="AlphaFoldDB" id="A0AAD4CXD9"/>
<evidence type="ECO:0000256" key="5">
    <source>
        <dbReference type="ARBA" id="ARBA00023229"/>
    </source>
</evidence>
<dbReference type="InterPro" id="IPR033749">
    <property type="entry name" value="Polyprenyl_synt_CS"/>
</dbReference>
<evidence type="ECO:0000256" key="4">
    <source>
        <dbReference type="ARBA" id="ARBA00022842"/>
    </source>
</evidence>
<name>A0AAD4CXD9_ASPNN</name>
<dbReference type="GO" id="GO:0046165">
    <property type="term" value="P:alcohol biosynthetic process"/>
    <property type="evidence" value="ECO:0007669"/>
    <property type="project" value="UniProtKB-ARBA"/>
</dbReference>
<evidence type="ECO:0000256" key="1">
    <source>
        <dbReference type="ARBA" id="ARBA00004721"/>
    </source>
</evidence>
<keyword evidence="7" id="KW-0511">Multifunctional enzyme</keyword>